<accession>A0ABX0NCJ9</accession>
<dbReference type="EMBL" id="WHJG01000011">
    <property type="protein sequence ID" value="NHZ80196.1"/>
    <property type="molecule type" value="Genomic_DNA"/>
</dbReference>
<evidence type="ECO:0000313" key="2">
    <source>
        <dbReference type="EMBL" id="NHZ80196.1"/>
    </source>
</evidence>
<keyword evidence="1" id="KW-0732">Signal</keyword>
<name>A0ABX0NCJ9_9BURK</name>
<reference evidence="2 3" key="1">
    <citation type="submission" date="2019-10" db="EMBL/GenBank/DDBJ databases">
        <title>Taxonomy of Antarctic Massilia spp.: description of Massilia rubra sp. nov., Massilia aquatica sp. nov., Massilia mucilaginosa sp. nov., Massilia frigida sp. nov. isolated from streams, lakes and regoliths.</title>
        <authorList>
            <person name="Holochova P."/>
            <person name="Sedlacek I."/>
            <person name="Kralova S."/>
            <person name="Maslanova I."/>
            <person name="Busse H.-J."/>
            <person name="Stankova E."/>
            <person name="Vrbovska V."/>
            <person name="Kovarovic V."/>
            <person name="Bartak M."/>
            <person name="Svec P."/>
            <person name="Pantucek R."/>
        </authorList>
    </citation>
    <scope>NUCLEOTIDE SEQUENCE [LARGE SCALE GENOMIC DNA]</scope>
    <source>
        <strain evidence="2 3">CCM 8695</strain>
    </source>
</reference>
<proteinExistence type="predicted"/>
<feature type="signal peptide" evidence="1">
    <location>
        <begin position="1"/>
        <end position="20"/>
    </location>
</feature>
<protein>
    <submittedName>
        <fullName evidence="2">Uncharacterized protein</fullName>
    </submittedName>
</protein>
<comment type="caution">
    <text evidence="2">The sequence shown here is derived from an EMBL/GenBank/DDBJ whole genome shotgun (WGS) entry which is preliminary data.</text>
</comment>
<sequence length="86" mass="8821">MKQATFAATLFIASIGSALASPVSDAAQIHFTAIGAGDRSIIMRGYADNAQLTWVGGPLHGMYAGDAAILVNETWQLDPTPAAAAC</sequence>
<evidence type="ECO:0000256" key="1">
    <source>
        <dbReference type="SAM" id="SignalP"/>
    </source>
</evidence>
<gene>
    <name evidence="2" type="ORF">F2P44_13055</name>
</gene>
<feature type="chain" id="PRO_5046010622" evidence="1">
    <location>
        <begin position="21"/>
        <end position="86"/>
    </location>
</feature>
<dbReference type="Proteomes" id="UP000621455">
    <property type="component" value="Unassembled WGS sequence"/>
</dbReference>
<keyword evidence="3" id="KW-1185">Reference proteome</keyword>
<evidence type="ECO:0000313" key="3">
    <source>
        <dbReference type="Proteomes" id="UP000621455"/>
    </source>
</evidence>
<dbReference type="RefSeq" id="WP_167087150.1">
    <property type="nucleotide sequence ID" value="NZ_WHJG01000011.1"/>
</dbReference>
<organism evidence="2 3">
    <name type="scientific">Massilia frigida</name>
    <dbReference type="NCBI Taxonomy" id="2609281"/>
    <lineage>
        <taxon>Bacteria</taxon>
        <taxon>Pseudomonadati</taxon>
        <taxon>Pseudomonadota</taxon>
        <taxon>Betaproteobacteria</taxon>
        <taxon>Burkholderiales</taxon>
        <taxon>Oxalobacteraceae</taxon>
        <taxon>Telluria group</taxon>
        <taxon>Massilia</taxon>
    </lineage>
</organism>